<keyword evidence="2" id="KW-1185">Reference proteome</keyword>
<name>A0A1I3LJ59_9RHOB</name>
<sequence length="858" mass="89437">MDPQQFKGWQIIPANMAADAAPDNYPAIDAVRGEGAGRAMAEGRRTTGGGYGLMHEAVGPVADEFRAGVGALNDAVVSNVRSLLGGPEAPGIRALYDDYLKMERAEQDRVRDEYPVLSVIMNVLGGATAAPARVLGAGASAVGAATPAATSAISRIGQGAAVGAGTGAAAGFAEGEGGALNRAESGLVGGLFGAGVGATIPAVAEGITRVARGLSYVRGLKGEGAVRRAEEMLTEAMRKDGVSASDLQAIADSGTPFSLADLGPNTRAVVAAAGRRGGAAREGFEEFFEDRARGQYGRINQNLAENLGVDGQDFGATAAAVSQRRAAAARPGYARAYAQPAPALSENVSTILETPTGRRAVVRATRMMQDRRRPIREDNGRYTVEMLDQIQRAMRDMEGGARGARAGEMAGGIGNLRDEFLREVPDDLRAVMATYRSESELLDALEQGRRFLSGDGDATSALVEGYTPAERDMFRLGAARAIRDRMGNKIDSGDVSGMFQNPNMRDRIRALFDGNEFAFADFMERTRTERIMQETRNALLKGSQTAGRLAEDDAFTSGILGDAAADVVSGGGSSTSLVNAIWNAGSKAAGGAKDRFLQGVNESVGDEILRRAIDPNIARAGTSVVPAGSPALPAPAAARALPAASPGAPIAAGAAAGGGMTGGAQAERFRGWEVIPAQEAAPEVAPGPQSALPSEVKGHVADLRDATPPPVPVETTSPFKLAQAFVGMNENKDARVLSQFIKRASGTKLDPAKTAWCAAFVNAILGASGGEGTGRLNARSFLEFGTKAETPQIGDVAVFWRESPESWKGHVGFYAGKVRKNGRDYIKVLGGNQGDSVSEALYPADRLLDVRRPPRIRA</sequence>
<protein>
    <submittedName>
        <fullName evidence="1">TIGR02594 family protein</fullName>
    </submittedName>
</protein>
<dbReference type="RefSeq" id="WP_092863132.1">
    <property type="nucleotide sequence ID" value="NZ_FOQH01000010.1"/>
</dbReference>
<dbReference type="NCBIfam" id="TIGR02594">
    <property type="entry name" value="TIGR02594 family protein"/>
    <property type="match status" value="1"/>
</dbReference>
<accession>A0A1I3LJ59</accession>
<dbReference type="InterPro" id="IPR013423">
    <property type="entry name" value="CHP02594"/>
</dbReference>
<dbReference type="EMBL" id="FOQH01000010">
    <property type="protein sequence ID" value="SFI84550.1"/>
    <property type="molecule type" value="Genomic_DNA"/>
</dbReference>
<gene>
    <name evidence="1" type="ORF">SAMN05216258_11046</name>
</gene>
<dbReference type="Proteomes" id="UP000199377">
    <property type="component" value="Unassembled WGS sequence"/>
</dbReference>
<evidence type="ECO:0000313" key="2">
    <source>
        <dbReference type="Proteomes" id="UP000199377"/>
    </source>
</evidence>
<dbReference type="AlphaFoldDB" id="A0A1I3LJ59"/>
<dbReference type="OrthoDB" id="5395100at2"/>
<reference evidence="1 2" key="1">
    <citation type="submission" date="2016-10" db="EMBL/GenBank/DDBJ databases">
        <authorList>
            <person name="de Groot N.N."/>
        </authorList>
    </citation>
    <scope>NUCLEOTIDE SEQUENCE [LARGE SCALE GENOMIC DNA]</scope>
    <source>
        <strain evidence="1 2">CGMCC 1.11030</strain>
    </source>
</reference>
<proteinExistence type="predicted"/>
<organism evidence="1 2">
    <name type="scientific">Albimonas pacifica</name>
    <dbReference type="NCBI Taxonomy" id="1114924"/>
    <lineage>
        <taxon>Bacteria</taxon>
        <taxon>Pseudomonadati</taxon>
        <taxon>Pseudomonadota</taxon>
        <taxon>Alphaproteobacteria</taxon>
        <taxon>Rhodobacterales</taxon>
        <taxon>Paracoccaceae</taxon>
        <taxon>Albimonas</taxon>
    </lineage>
</organism>
<evidence type="ECO:0000313" key="1">
    <source>
        <dbReference type="EMBL" id="SFI84550.1"/>
    </source>
</evidence>